<dbReference type="Gene3D" id="1.10.150.240">
    <property type="entry name" value="Putative phosphatase, domain 2"/>
    <property type="match status" value="1"/>
</dbReference>
<evidence type="ECO:0000313" key="2">
    <source>
        <dbReference type="Proteomes" id="UP000019375"/>
    </source>
</evidence>
<dbReference type="Proteomes" id="UP000019375">
    <property type="component" value="Unassembled WGS sequence"/>
</dbReference>
<dbReference type="Gene3D" id="3.40.50.1000">
    <property type="entry name" value="HAD superfamily/HAD-like"/>
    <property type="match status" value="1"/>
</dbReference>
<name>A0A8J2T6G8_ZYGB2</name>
<gene>
    <name evidence="1" type="ORF">BN860_10902g</name>
</gene>
<dbReference type="InterPro" id="IPR051806">
    <property type="entry name" value="HAD-like_SPP"/>
</dbReference>
<dbReference type="Pfam" id="PF13419">
    <property type="entry name" value="HAD_2"/>
    <property type="match status" value="1"/>
</dbReference>
<dbReference type="PANTHER" id="PTHR43481">
    <property type="entry name" value="FRUCTOSE-1-PHOSPHATE PHOSPHATASE"/>
    <property type="match status" value="1"/>
</dbReference>
<dbReference type="InterPro" id="IPR023214">
    <property type="entry name" value="HAD_sf"/>
</dbReference>
<accession>A0A8J2T6G8</accession>
<dbReference type="OrthoDB" id="40579at2759"/>
<dbReference type="InterPro" id="IPR023198">
    <property type="entry name" value="PGP-like_dom2"/>
</dbReference>
<dbReference type="InterPro" id="IPR036412">
    <property type="entry name" value="HAD-like_sf"/>
</dbReference>
<dbReference type="AlphaFoldDB" id="A0A8J2T6G8"/>
<dbReference type="PANTHER" id="PTHR43481:SF9">
    <property type="entry name" value="2-DEOXYGLUCOSE-6-PHOSPHATE PHOSPHATASE 1-RELATED"/>
    <property type="match status" value="1"/>
</dbReference>
<dbReference type="EMBL" id="HG316456">
    <property type="protein sequence ID" value="CDF89173.1"/>
    <property type="molecule type" value="Genomic_DNA"/>
</dbReference>
<organism evidence="1 2">
    <name type="scientific">Zygosaccharomyces bailii (strain CLIB 213 / ATCC 58445 / CBS 680 / BCRC 21525 / NBRC 1098 / NCYC 1416 / NRRL Y-2227)</name>
    <dbReference type="NCBI Taxonomy" id="1333698"/>
    <lineage>
        <taxon>Eukaryota</taxon>
        <taxon>Fungi</taxon>
        <taxon>Dikarya</taxon>
        <taxon>Ascomycota</taxon>
        <taxon>Saccharomycotina</taxon>
        <taxon>Saccharomycetes</taxon>
        <taxon>Saccharomycetales</taxon>
        <taxon>Saccharomycetaceae</taxon>
        <taxon>Zygosaccharomyces</taxon>
    </lineage>
</organism>
<dbReference type="SFLD" id="SFLDS00003">
    <property type="entry name" value="Haloacid_Dehalogenase"/>
    <property type="match status" value="1"/>
</dbReference>
<sequence length="245" mass="27490">MPLIEAHVCLFDLDGTLVDTGYASECAWSNLCNRYHRDPSTFMNSPRPCLTTEAIKKFFPEVANDSMAVEKLEYSIVKDYLNSVRLIPGAKRLLEDLNVNSSTHNKFVRQKWAVVTSGSPYLAHAWFRTILKDVGMPEVFVTARDVSKDKPDPEGYSKACFELCESWDFSMKTIKKVVFEDTPIRIRAGKAMGATVVAVKTTCEKAKLFEAGADYVVTDLESVSVKKNTFTSPIILQIKDPLTKE</sequence>
<reference evidence="2" key="1">
    <citation type="journal article" date="2013" name="Genome Announc.">
        <title>Genome sequence of the food spoilage yeast Zygosaccharomyces bailii CLIB 213(T).</title>
        <authorList>
            <person name="Galeote V."/>
            <person name="Bigey F."/>
            <person name="Devillers H."/>
            <person name="Neuveglise C."/>
            <person name="Dequin S."/>
        </authorList>
    </citation>
    <scope>NUCLEOTIDE SEQUENCE [LARGE SCALE GENOMIC DNA]</scope>
    <source>
        <strain evidence="2">CLIB 213 / ATCC 58445 / CBS 680 / CCRC 21525 / NBRC 1098 / NCYC 1416 / NRRL Y-2227</strain>
    </source>
</reference>
<dbReference type="SUPFAM" id="SSF56784">
    <property type="entry name" value="HAD-like"/>
    <property type="match status" value="1"/>
</dbReference>
<dbReference type="GO" id="GO:0003850">
    <property type="term" value="F:2-deoxyglucose-6-phosphatase activity"/>
    <property type="evidence" value="ECO:0007669"/>
    <property type="project" value="TreeGrafter"/>
</dbReference>
<evidence type="ECO:0000313" key="1">
    <source>
        <dbReference type="EMBL" id="CDF89173.1"/>
    </source>
</evidence>
<keyword evidence="2" id="KW-1185">Reference proteome</keyword>
<dbReference type="SFLD" id="SFLDG01129">
    <property type="entry name" value="C1.5:_HAD__Beta-PGM__Phosphata"/>
    <property type="match status" value="1"/>
</dbReference>
<protein>
    <recommendedName>
        <fullName evidence="3">2-deoxyglucose-6-phosphate phosphatase 2</fullName>
    </recommendedName>
</protein>
<proteinExistence type="predicted"/>
<evidence type="ECO:0008006" key="3">
    <source>
        <dbReference type="Google" id="ProtNLM"/>
    </source>
</evidence>
<dbReference type="InterPro" id="IPR041492">
    <property type="entry name" value="HAD_2"/>
</dbReference>